<evidence type="ECO:0000313" key="2">
    <source>
        <dbReference type="EMBL" id="MEE6262124.1"/>
    </source>
</evidence>
<protein>
    <submittedName>
        <fullName evidence="1">Alpha/beta hydrolase</fullName>
    </submittedName>
</protein>
<gene>
    <name evidence="1" type="ORF">V1633_18735</name>
    <name evidence="2" type="ORF">V1633_26920</name>
</gene>
<keyword evidence="1" id="KW-0378">Hydrolase</keyword>
<dbReference type="EMBL" id="JAZGQK010000025">
    <property type="protein sequence ID" value="MEE6262124.1"/>
    <property type="molecule type" value="Genomic_DNA"/>
</dbReference>
<comment type="caution">
    <text evidence="1">The sequence shown here is derived from an EMBL/GenBank/DDBJ whole genome shotgun (WGS) entry which is preliminary data.</text>
</comment>
<proteinExistence type="predicted"/>
<keyword evidence="3" id="KW-1185">Reference proteome</keyword>
<accession>A0ABU7RVJ6</accession>
<dbReference type="SUPFAM" id="SSF53474">
    <property type="entry name" value="alpha/beta-Hydrolases"/>
    <property type="match status" value="1"/>
</dbReference>
<organism evidence="1 3">
    <name type="scientific">Plantactinospora sonchi</name>
    <dbReference type="NCBI Taxonomy" id="1544735"/>
    <lineage>
        <taxon>Bacteria</taxon>
        <taxon>Bacillati</taxon>
        <taxon>Actinomycetota</taxon>
        <taxon>Actinomycetes</taxon>
        <taxon>Micromonosporales</taxon>
        <taxon>Micromonosporaceae</taxon>
        <taxon>Plantactinospora</taxon>
    </lineage>
</organism>
<dbReference type="RefSeq" id="WP_331215645.1">
    <property type="nucleotide sequence ID" value="NZ_JAZGQK010000016.1"/>
</dbReference>
<dbReference type="Gene3D" id="3.40.50.1820">
    <property type="entry name" value="alpha/beta hydrolase"/>
    <property type="match status" value="1"/>
</dbReference>
<dbReference type="GO" id="GO:0016787">
    <property type="term" value="F:hydrolase activity"/>
    <property type="evidence" value="ECO:0007669"/>
    <property type="project" value="UniProtKB-KW"/>
</dbReference>
<dbReference type="Proteomes" id="UP001332243">
    <property type="component" value="Unassembled WGS sequence"/>
</dbReference>
<dbReference type="EMBL" id="JAZGQK010000016">
    <property type="protein sequence ID" value="MEE6260524.1"/>
    <property type="molecule type" value="Genomic_DNA"/>
</dbReference>
<dbReference type="InterPro" id="IPR029058">
    <property type="entry name" value="AB_hydrolase_fold"/>
</dbReference>
<evidence type="ECO:0000313" key="1">
    <source>
        <dbReference type="EMBL" id="MEE6260524.1"/>
    </source>
</evidence>
<reference evidence="1 3" key="1">
    <citation type="submission" date="2024-01" db="EMBL/GenBank/DDBJ databases">
        <title>Genome insights into Plantactinospora sonchi sp. nov.</title>
        <authorList>
            <person name="Wang L."/>
        </authorList>
    </citation>
    <scope>NUCLEOTIDE SEQUENCE [LARGE SCALE GENOMIC DNA]</scope>
    <source>
        <strain evidence="1 3">NEAU-QY2</strain>
    </source>
</reference>
<evidence type="ECO:0000313" key="3">
    <source>
        <dbReference type="Proteomes" id="UP001332243"/>
    </source>
</evidence>
<sequence>MPARFYLNILLGAFATLAPRRARPRLSRLLANHALVESPEQLAPVMLAARTWRTWRTRRPAARRFDDHELRSVRVPIQLLLGARSSLLRPERAVARARDLITGIRAEIVPGAGHGLPMEEPDLVNRRILDFVGGVDGLRTAGHGC</sequence>
<name>A0ABU7RVJ6_9ACTN</name>